<dbReference type="InterPro" id="IPR019051">
    <property type="entry name" value="Trp_biosyn_TM_oprn/chp"/>
</dbReference>
<feature type="transmembrane region" description="Helical" evidence="2">
    <location>
        <begin position="61"/>
        <end position="80"/>
    </location>
</feature>
<evidence type="ECO:0000256" key="1">
    <source>
        <dbReference type="SAM" id="MobiDB-lite"/>
    </source>
</evidence>
<gene>
    <name evidence="3" type="ORF">FHS13_003368</name>
</gene>
<keyword evidence="4" id="KW-1185">Reference proteome</keyword>
<dbReference type="Pfam" id="PF09534">
    <property type="entry name" value="Trp_oprn_chp"/>
    <property type="match status" value="1"/>
</dbReference>
<feature type="transmembrane region" description="Helical" evidence="2">
    <location>
        <begin position="139"/>
        <end position="157"/>
    </location>
</feature>
<accession>A0A841IR98</accession>
<comment type="caution">
    <text evidence="3">The sequence shown here is derived from an EMBL/GenBank/DDBJ whole genome shotgun (WGS) entry which is preliminary data.</text>
</comment>
<feature type="transmembrane region" description="Helical" evidence="2">
    <location>
        <begin position="87"/>
        <end position="107"/>
    </location>
</feature>
<dbReference type="EMBL" id="JACHJO010000010">
    <property type="protein sequence ID" value="MBB6121399.1"/>
    <property type="molecule type" value="Genomic_DNA"/>
</dbReference>
<keyword evidence="2" id="KW-0812">Transmembrane</keyword>
<reference evidence="3 4" key="1">
    <citation type="submission" date="2020-08" db="EMBL/GenBank/DDBJ databases">
        <title>Genomic Encyclopedia of Type Strains, Phase III (KMG-III): the genomes of soil and plant-associated and newly described type strains.</title>
        <authorList>
            <person name="Whitman W."/>
        </authorList>
    </citation>
    <scope>NUCLEOTIDE SEQUENCE [LARGE SCALE GENOMIC DNA]</scope>
    <source>
        <strain evidence="3 4">CECT 8712</strain>
    </source>
</reference>
<keyword evidence="2" id="KW-0472">Membrane</keyword>
<dbReference type="AlphaFoldDB" id="A0A841IR98"/>
<organism evidence="3 4">
    <name type="scientific">Nocardiopsis algeriensis</name>
    <dbReference type="NCBI Taxonomy" id="1478215"/>
    <lineage>
        <taxon>Bacteria</taxon>
        <taxon>Bacillati</taxon>
        <taxon>Actinomycetota</taxon>
        <taxon>Actinomycetes</taxon>
        <taxon>Streptosporangiales</taxon>
        <taxon>Nocardiopsidaceae</taxon>
        <taxon>Nocardiopsis</taxon>
    </lineage>
</organism>
<dbReference type="RefSeq" id="WP_420221257.1">
    <property type="nucleotide sequence ID" value="NZ_JACHJO010000010.1"/>
</dbReference>
<evidence type="ECO:0000313" key="4">
    <source>
        <dbReference type="Proteomes" id="UP000536604"/>
    </source>
</evidence>
<sequence length="231" mass="22267">MSGAAAGGRVRGEYAAAMLALVAGAGLLLFSAGRVWATGELAAPGPVTATRVEITGADLTGTLSGIGWAGLAAVAGLYASKGTLRRLVGLLVAAGAALALAAVWNATRPEALLAAVNAAGAAGNASAAQAPALSAAGPVMSAAGAALLLLAGAAVILRSPSWPGMGSRYDRVAAPRANRAGTPADLWKSLDAGDDPTLDAPGAGVPARPASGDGIPPAQPTGRSAEPKEKP</sequence>
<evidence type="ECO:0000256" key="2">
    <source>
        <dbReference type="SAM" id="Phobius"/>
    </source>
</evidence>
<protein>
    <submittedName>
        <fullName evidence="3">Putative membrane protein (TIGR02234 family)</fullName>
    </submittedName>
</protein>
<evidence type="ECO:0000313" key="3">
    <source>
        <dbReference type="EMBL" id="MBB6121399.1"/>
    </source>
</evidence>
<keyword evidence="2" id="KW-1133">Transmembrane helix</keyword>
<name>A0A841IR98_9ACTN</name>
<feature type="region of interest" description="Disordered" evidence="1">
    <location>
        <begin position="181"/>
        <end position="231"/>
    </location>
</feature>
<proteinExistence type="predicted"/>
<dbReference type="Proteomes" id="UP000536604">
    <property type="component" value="Unassembled WGS sequence"/>
</dbReference>